<reference evidence="1" key="1">
    <citation type="journal article" date="2002" name="Nature">
        <title>The genome sequence and structure of rice chromosome 1.</title>
        <authorList>
            <person name="Sasaki T."/>
            <person name="Matsumoto T."/>
            <person name="Yamamoto K."/>
            <person name="Sakata K."/>
            <person name="Baba T."/>
            <person name="Katayose Y."/>
            <person name="Wu J."/>
            <person name="Niimura Y."/>
            <person name="Cheng Z."/>
            <person name="Nagamura Y."/>
            <person name="Antonio B.A."/>
            <person name="Kanamori H."/>
            <person name="Hosokawa S."/>
            <person name="Masukawa M."/>
            <person name="Arikawa K."/>
            <person name="Chiden Y."/>
            <person name="Hayashi M."/>
            <person name="Okamoto M."/>
            <person name="Ando T."/>
            <person name="Aoki H."/>
            <person name="Arita K."/>
            <person name="Hamada M."/>
            <person name="Harada C."/>
            <person name="Hijishita S."/>
            <person name="Honda M."/>
            <person name="Ichikawa Y."/>
            <person name="Idonuma A."/>
            <person name="Iijima M."/>
            <person name="Ikeda M."/>
            <person name="Ikeno M."/>
            <person name="Itoh S."/>
            <person name="Itoh T."/>
            <person name="Itoh Y."/>
            <person name="Itoh Y."/>
            <person name="Iwabuchi A."/>
            <person name="Kamiya K."/>
            <person name="Karasawa W."/>
            <person name="Katagiri S."/>
            <person name="Kikuta A."/>
            <person name="Kobayashi N."/>
            <person name="Kono I."/>
            <person name="Machita K."/>
            <person name="Maehara T."/>
            <person name="Mizuno H."/>
            <person name="Mizubayashi T."/>
            <person name="Mukai Y."/>
            <person name="Nagasaki H."/>
            <person name="Nakashima M."/>
            <person name="Nakama Y."/>
            <person name="Nakamichi Y."/>
            <person name="Nakamura M."/>
            <person name="Namiki N."/>
            <person name="Negishi M."/>
            <person name="Ohta I."/>
            <person name="Ono N."/>
            <person name="Saji S."/>
            <person name="Sakai K."/>
            <person name="Shibata M."/>
            <person name="Shimokawa T."/>
            <person name="Shomura A."/>
            <person name="Song J."/>
            <person name="Takazaki Y."/>
            <person name="Terasawa K."/>
            <person name="Tsuji K."/>
            <person name="Waki K."/>
            <person name="Yamagata H."/>
            <person name="Yamane H."/>
            <person name="Yoshiki S."/>
            <person name="Yoshihara R."/>
            <person name="Yukawa K."/>
            <person name="Zhong H."/>
            <person name="Iwama H."/>
            <person name="Endo T."/>
            <person name="Ito H."/>
            <person name="Hahn J.H."/>
            <person name="Kim H.I."/>
            <person name="Eun M.Y."/>
            <person name="Yano M."/>
            <person name="Jiang J."/>
            <person name="Gojobori T."/>
        </authorList>
    </citation>
    <scope>NUCLEOTIDE SEQUENCE [LARGE SCALE GENOMIC DNA]</scope>
</reference>
<protein>
    <submittedName>
        <fullName evidence="1">Uncharacterized protein</fullName>
    </submittedName>
</protein>
<dbReference type="EMBL" id="AP004360">
    <property type="protein sequence ID" value="BAD88210.1"/>
    <property type="molecule type" value="Genomic_DNA"/>
</dbReference>
<sequence>MENPRTKRWRYGLARRTQNDAALANRMRRRLSRLFKKGSGSSSSASPDVSMEDADVPSCLLNDSVLDLVGERELQVYYMLKDRQFAHT</sequence>
<proteinExistence type="predicted"/>
<accession>Q5JK00</accession>
<name>Q5JK00_ORYSJ</name>
<evidence type="ECO:0000313" key="1">
    <source>
        <dbReference type="EMBL" id="BAD88210.1"/>
    </source>
</evidence>
<dbReference type="AlphaFoldDB" id="Q5JK00"/>
<organism evidence="1">
    <name type="scientific">Oryza sativa subsp. japonica</name>
    <name type="common">Rice</name>
    <dbReference type="NCBI Taxonomy" id="39947"/>
    <lineage>
        <taxon>Eukaryota</taxon>
        <taxon>Viridiplantae</taxon>
        <taxon>Streptophyta</taxon>
        <taxon>Embryophyta</taxon>
        <taxon>Tracheophyta</taxon>
        <taxon>Spermatophyta</taxon>
        <taxon>Magnoliopsida</taxon>
        <taxon>Liliopsida</taxon>
        <taxon>Poales</taxon>
        <taxon>Poaceae</taxon>
        <taxon>BOP clade</taxon>
        <taxon>Oryzoideae</taxon>
        <taxon>Oryzeae</taxon>
        <taxon>Oryzinae</taxon>
        <taxon>Oryza</taxon>
        <taxon>Oryza sativa</taxon>
    </lineage>
</organism>
<dbReference type="Proteomes" id="UP000817658">
    <property type="component" value="Chromosome 1"/>
</dbReference>
<gene>
    <name evidence="1" type="primary">B1166B08.16</name>
</gene>